<comment type="subcellular location">
    <subcellularLocation>
        <location evidence="1">Periplasm</location>
    </subcellularLocation>
</comment>
<dbReference type="SUPFAM" id="SSF53850">
    <property type="entry name" value="Periplasmic binding protein-like II"/>
    <property type="match status" value="1"/>
</dbReference>
<dbReference type="OrthoDB" id="9803988at2"/>
<dbReference type="AlphaFoldDB" id="A0A2S6NEH9"/>
<feature type="domain" description="Solute-binding protein family 5" evidence="5">
    <location>
        <begin position="110"/>
        <end position="509"/>
    </location>
</feature>
<dbReference type="InterPro" id="IPR000914">
    <property type="entry name" value="SBP_5_dom"/>
</dbReference>
<name>A0A2S6NEH9_RHOGL</name>
<dbReference type="Proteomes" id="UP000239724">
    <property type="component" value="Unassembled WGS sequence"/>
</dbReference>
<dbReference type="EMBL" id="NHRY01000157">
    <property type="protein sequence ID" value="PPQ32974.1"/>
    <property type="molecule type" value="Genomic_DNA"/>
</dbReference>
<evidence type="ECO:0000259" key="5">
    <source>
        <dbReference type="Pfam" id="PF00496"/>
    </source>
</evidence>
<dbReference type="CDD" id="cd08497">
    <property type="entry name" value="MbnE-like"/>
    <property type="match status" value="1"/>
</dbReference>
<dbReference type="Gene3D" id="3.40.190.10">
    <property type="entry name" value="Periplasmic binding protein-like II"/>
    <property type="match status" value="1"/>
</dbReference>
<comment type="caution">
    <text evidence="6">The sequence shown here is derived from an EMBL/GenBank/DDBJ whole genome shotgun (WGS) entry which is preliminary data.</text>
</comment>
<organism evidence="6 7">
    <name type="scientific">Rhodopila globiformis</name>
    <name type="common">Rhodopseudomonas globiformis</name>
    <dbReference type="NCBI Taxonomy" id="1071"/>
    <lineage>
        <taxon>Bacteria</taxon>
        <taxon>Pseudomonadati</taxon>
        <taxon>Pseudomonadota</taxon>
        <taxon>Alphaproteobacteria</taxon>
        <taxon>Acetobacterales</taxon>
        <taxon>Acetobacteraceae</taxon>
        <taxon>Rhodopila</taxon>
    </lineage>
</organism>
<feature type="chain" id="PRO_5015454643" description="Solute-binding protein family 5 domain-containing protein" evidence="4">
    <location>
        <begin position="23"/>
        <end position="616"/>
    </location>
</feature>
<dbReference type="GO" id="GO:0042884">
    <property type="term" value="P:microcin transport"/>
    <property type="evidence" value="ECO:0007669"/>
    <property type="project" value="TreeGrafter"/>
</dbReference>
<sequence length="616" mass="69274">MRVRWGFALVGLLLTGIGAAHAQTPAAAAAAPLRTYALSQLGQPALPPDFKYFPYVNPDAPKGGEVVLGAIGTFDSFNPFIVRGTPASDILRVWDTLMKPNADEAESEYGLLAQTVEIPADRMGVAFELRPEAKFNDGTPVTAEDVAWTFETLRDKGRPFYRQYYADVASVSVEGPRRVVFHFKSNTNRELPLILGQMVVLPKHWWQGRDFDKPLTDPPLGSGPYRVGHYEFGRTLTLERVPNVWSKDLPVMRGQDNFAKRRTEYFRDSTVALEAFKAGQIDFREENIAKEWANSYDFPAVQRGAVIKREFRHHLPTGMQGFGMNTRRPLFQDVRVRHALALAFDFEWANANLFYGAYTRTTSYFSNSDLASSGIPQGDELALLNKYREALPPELFTQPFTLPVTDGSGNNRKELRAALKLLEQAGWKVRDRKLVNANGQPFSFEILLAQPAFERVALPYVQWLSKIGIDAHVRTVDPAQYERMLDTYDYDMIVVAFGESESPGNEQSGYWTCPAVKPEGGDNLMGVCSPVIDDLVHQVLTAPDRAHLLTATHALDRVLLFNWYVVPHWYLQSVRAAYWNRFGFVDKPVRTGIAFDSWWLDPVKAAANDAARRSGL</sequence>
<dbReference type="InterPro" id="IPR030678">
    <property type="entry name" value="Peptide/Ni-bd"/>
</dbReference>
<dbReference type="Gene3D" id="3.10.105.10">
    <property type="entry name" value="Dipeptide-binding Protein, Domain 3"/>
    <property type="match status" value="1"/>
</dbReference>
<accession>A0A2S6NEH9</accession>
<dbReference type="RefSeq" id="WP_104519698.1">
    <property type="nucleotide sequence ID" value="NZ_NHRY01000157.1"/>
</dbReference>
<dbReference type="PIRSF" id="PIRSF002741">
    <property type="entry name" value="MppA"/>
    <property type="match status" value="1"/>
</dbReference>
<dbReference type="PANTHER" id="PTHR30290:SF64">
    <property type="entry name" value="ABC TRANSPORTER PERIPLASMIC BINDING PROTEIN"/>
    <property type="match status" value="1"/>
</dbReference>
<keyword evidence="3 4" id="KW-0732">Signal</keyword>
<evidence type="ECO:0000313" key="6">
    <source>
        <dbReference type="EMBL" id="PPQ32974.1"/>
    </source>
</evidence>
<dbReference type="GO" id="GO:0030288">
    <property type="term" value="C:outer membrane-bounded periplasmic space"/>
    <property type="evidence" value="ECO:0007669"/>
    <property type="project" value="TreeGrafter"/>
</dbReference>
<evidence type="ECO:0000256" key="4">
    <source>
        <dbReference type="SAM" id="SignalP"/>
    </source>
</evidence>
<comment type="similarity">
    <text evidence="2">Belongs to the bacterial solute-binding protein 5 family.</text>
</comment>
<dbReference type="Pfam" id="PF00496">
    <property type="entry name" value="SBP_bac_5"/>
    <property type="match status" value="1"/>
</dbReference>
<feature type="signal peptide" evidence="4">
    <location>
        <begin position="1"/>
        <end position="22"/>
    </location>
</feature>
<evidence type="ECO:0000256" key="2">
    <source>
        <dbReference type="ARBA" id="ARBA00005695"/>
    </source>
</evidence>
<dbReference type="GO" id="GO:1904680">
    <property type="term" value="F:peptide transmembrane transporter activity"/>
    <property type="evidence" value="ECO:0007669"/>
    <property type="project" value="TreeGrafter"/>
</dbReference>
<dbReference type="PANTHER" id="PTHR30290">
    <property type="entry name" value="PERIPLASMIC BINDING COMPONENT OF ABC TRANSPORTER"/>
    <property type="match status" value="1"/>
</dbReference>
<evidence type="ECO:0000256" key="1">
    <source>
        <dbReference type="ARBA" id="ARBA00004418"/>
    </source>
</evidence>
<dbReference type="GO" id="GO:0015833">
    <property type="term" value="P:peptide transport"/>
    <property type="evidence" value="ECO:0007669"/>
    <property type="project" value="TreeGrafter"/>
</dbReference>
<evidence type="ECO:0000256" key="3">
    <source>
        <dbReference type="ARBA" id="ARBA00022729"/>
    </source>
</evidence>
<reference evidence="6 7" key="1">
    <citation type="journal article" date="2018" name="Arch. Microbiol.">
        <title>New insights into the metabolic potential of the phototrophic purple bacterium Rhodopila globiformis DSM 161(T) from its draft genome sequence and evidence for a vanadium-dependent nitrogenase.</title>
        <authorList>
            <person name="Imhoff J.F."/>
            <person name="Rahn T."/>
            <person name="Kunzel S."/>
            <person name="Neulinger S.C."/>
        </authorList>
    </citation>
    <scope>NUCLEOTIDE SEQUENCE [LARGE SCALE GENOMIC DNA]</scope>
    <source>
        <strain evidence="6 7">DSM 161</strain>
    </source>
</reference>
<dbReference type="GO" id="GO:0043190">
    <property type="term" value="C:ATP-binding cassette (ABC) transporter complex"/>
    <property type="evidence" value="ECO:0007669"/>
    <property type="project" value="InterPro"/>
</dbReference>
<protein>
    <recommendedName>
        <fullName evidence="5">Solute-binding protein family 5 domain-containing protein</fullName>
    </recommendedName>
</protein>
<gene>
    <name evidence="6" type="ORF">CCS01_15245</name>
</gene>
<dbReference type="InterPro" id="IPR039424">
    <property type="entry name" value="SBP_5"/>
</dbReference>
<proteinExistence type="inferred from homology"/>
<keyword evidence="7" id="KW-1185">Reference proteome</keyword>
<evidence type="ECO:0000313" key="7">
    <source>
        <dbReference type="Proteomes" id="UP000239724"/>
    </source>
</evidence>